<evidence type="ECO:0000313" key="1">
    <source>
        <dbReference type="EMBL" id="KAF0917092.1"/>
    </source>
</evidence>
<comment type="caution">
    <text evidence="1">The sequence shown here is derived from an EMBL/GenBank/DDBJ whole genome shotgun (WGS) entry which is preliminary data.</text>
</comment>
<organism evidence="1 2">
    <name type="scientific">Oryza meyeriana var. granulata</name>
    <dbReference type="NCBI Taxonomy" id="110450"/>
    <lineage>
        <taxon>Eukaryota</taxon>
        <taxon>Viridiplantae</taxon>
        <taxon>Streptophyta</taxon>
        <taxon>Embryophyta</taxon>
        <taxon>Tracheophyta</taxon>
        <taxon>Spermatophyta</taxon>
        <taxon>Magnoliopsida</taxon>
        <taxon>Liliopsida</taxon>
        <taxon>Poales</taxon>
        <taxon>Poaceae</taxon>
        <taxon>BOP clade</taxon>
        <taxon>Oryzoideae</taxon>
        <taxon>Oryzeae</taxon>
        <taxon>Oryzinae</taxon>
        <taxon>Oryza</taxon>
        <taxon>Oryza meyeriana</taxon>
    </lineage>
</organism>
<dbReference type="Proteomes" id="UP000479710">
    <property type="component" value="Unassembled WGS sequence"/>
</dbReference>
<reference evidence="1 2" key="1">
    <citation type="submission" date="2019-11" db="EMBL/GenBank/DDBJ databases">
        <title>Whole genome sequence of Oryza granulata.</title>
        <authorList>
            <person name="Li W."/>
        </authorList>
    </citation>
    <scope>NUCLEOTIDE SEQUENCE [LARGE SCALE GENOMIC DNA]</scope>
    <source>
        <strain evidence="2">cv. Menghai</strain>
        <tissue evidence="1">Leaf</tissue>
    </source>
</reference>
<sequence length="97" mass="10355">MADFPPWADLTDAVVCEIANRLPCEYDRAHLPASADHGASPSDGSSRPCCLLRLILAPSPISAPLSYFLAHDSVVVIVRIYRGSDARCVRAGVSSES</sequence>
<evidence type="ECO:0000313" key="2">
    <source>
        <dbReference type="Proteomes" id="UP000479710"/>
    </source>
</evidence>
<dbReference type="AlphaFoldDB" id="A0A6G1DY01"/>
<dbReference type="EMBL" id="SPHZ02000005">
    <property type="protein sequence ID" value="KAF0917092.1"/>
    <property type="molecule type" value="Genomic_DNA"/>
</dbReference>
<keyword evidence="2" id="KW-1185">Reference proteome</keyword>
<gene>
    <name evidence="1" type="ORF">E2562_016899</name>
</gene>
<protein>
    <submittedName>
        <fullName evidence="1">Uncharacterized protein</fullName>
    </submittedName>
</protein>
<proteinExistence type="predicted"/>
<accession>A0A6G1DY01</accession>
<name>A0A6G1DY01_9ORYZ</name>